<sequence>MDAFTYEPLSKKHHKADFTALNTYLHRYAGQDSQERFTKCYVTATDNHIVAVFYILSSSAIDISLLPYIITKKLPHYPSVPAALLDR</sequence>
<keyword evidence="1" id="KW-0472">Membrane</keyword>
<organism evidence="2 3">
    <name type="scientific">Serratia aquatilis</name>
    <dbReference type="NCBI Taxonomy" id="1737515"/>
    <lineage>
        <taxon>Bacteria</taxon>
        <taxon>Pseudomonadati</taxon>
        <taxon>Pseudomonadota</taxon>
        <taxon>Gammaproteobacteria</taxon>
        <taxon>Enterobacterales</taxon>
        <taxon>Yersiniaceae</taxon>
        <taxon>Serratia</taxon>
    </lineage>
</organism>
<feature type="transmembrane region" description="Helical" evidence="1">
    <location>
        <begin position="51"/>
        <end position="70"/>
    </location>
</feature>
<evidence type="ECO:0000313" key="3">
    <source>
        <dbReference type="Proteomes" id="UP001589792"/>
    </source>
</evidence>
<dbReference type="Gene3D" id="3.40.630.30">
    <property type="match status" value="1"/>
</dbReference>
<dbReference type="RefSeq" id="WP_380671845.1">
    <property type="nucleotide sequence ID" value="NZ_CP173186.1"/>
</dbReference>
<evidence type="ECO:0000256" key="1">
    <source>
        <dbReference type="SAM" id="Phobius"/>
    </source>
</evidence>
<evidence type="ECO:0000313" key="2">
    <source>
        <dbReference type="EMBL" id="MFC0224972.1"/>
    </source>
</evidence>
<keyword evidence="1" id="KW-0812">Transmembrane</keyword>
<protein>
    <recommendedName>
        <fullName evidence="4">GNAT family N-acetyltransferase</fullName>
    </recommendedName>
</protein>
<gene>
    <name evidence="2" type="ORF">ACFFJ3_00350</name>
</gene>
<proteinExistence type="predicted"/>
<reference evidence="2 3" key="1">
    <citation type="submission" date="2024-09" db="EMBL/GenBank/DDBJ databases">
        <authorList>
            <person name="Sun Q."/>
            <person name="Mori K."/>
        </authorList>
    </citation>
    <scope>NUCLEOTIDE SEQUENCE [LARGE SCALE GENOMIC DNA]</scope>
    <source>
        <strain evidence="2 3">CCM 8626</strain>
    </source>
</reference>
<dbReference type="EMBL" id="JBHLXG010000003">
    <property type="protein sequence ID" value="MFC0224972.1"/>
    <property type="molecule type" value="Genomic_DNA"/>
</dbReference>
<keyword evidence="1" id="KW-1133">Transmembrane helix</keyword>
<comment type="caution">
    <text evidence="2">The sequence shown here is derived from an EMBL/GenBank/DDBJ whole genome shotgun (WGS) entry which is preliminary data.</text>
</comment>
<name>A0ABV6E7J2_9GAMM</name>
<accession>A0ABV6E7J2</accession>
<dbReference type="Proteomes" id="UP001589792">
    <property type="component" value="Unassembled WGS sequence"/>
</dbReference>
<keyword evidence="3" id="KW-1185">Reference proteome</keyword>
<evidence type="ECO:0008006" key="4">
    <source>
        <dbReference type="Google" id="ProtNLM"/>
    </source>
</evidence>